<sequence>MAEERNIDRELRNQARELNAKEGGRKICIVYKQKTSKWLKKLPVSFLSCEDSIKFRSALSKVDLLMILGIQDVV</sequence>
<evidence type="ECO:0000313" key="1">
    <source>
        <dbReference type="EMBL" id="KIH63046.1"/>
    </source>
</evidence>
<name>A0A0C2H0Z6_9BILA</name>
<organism evidence="1 2">
    <name type="scientific">Ancylostoma duodenale</name>
    <dbReference type="NCBI Taxonomy" id="51022"/>
    <lineage>
        <taxon>Eukaryota</taxon>
        <taxon>Metazoa</taxon>
        <taxon>Ecdysozoa</taxon>
        <taxon>Nematoda</taxon>
        <taxon>Chromadorea</taxon>
        <taxon>Rhabditida</taxon>
        <taxon>Rhabditina</taxon>
        <taxon>Rhabditomorpha</taxon>
        <taxon>Strongyloidea</taxon>
        <taxon>Ancylostomatidae</taxon>
        <taxon>Ancylostomatinae</taxon>
        <taxon>Ancylostoma</taxon>
    </lineage>
</organism>
<dbReference type="AlphaFoldDB" id="A0A0C2H0Z6"/>
<proteinExistence type="predicted"/>
<protein>
    <submittedName>
        <fullName evidence="1">Uncharacterized protein</fullName>
    </submittedName>
</protein>
<accession>A0A0C2H0Z6</accession>
<dbReference type="EMBL" id="KN728914">
    <property type="protein sequence ID" value="KIH63046.1"/>
    <property type="molecule type" value="Genomic_DNA"/>
</dbReference>
<reference evidence="1 2" key="1">
    <citation type="submission" date="2013-12" db="EMBL/GenBank/DDBJ databases">
        <title>Draft genome of the parsitic nematode Ancylostoma duodenale.</title>
        <authorList>
            <person name="Mitreva M."/>
        </authorList>
    </citation>
    <scope>NUCLEOTIDE SEQUENCE [LARGE SCALE GENOMIC DNA]</scope>
    <source>
        <strain evidence="1 2">Zhejiang</strain>
    </source>
</reference>
<gene>
    <name evidence="1" type="ORF">ANCDUO_06662</name>
</gene>
<keyword evidence="2" id="KW-1185">Reference proteome</keyword>
<evidence type="ECO:0000313" key="2">
    <source>
        <dbReference type="Proteomes" id="UP000054047"/>
    </source>
</evidence>
<dbReference type="Proteomes" id="UP000054047">
    <property type="component" value="Unassembled WGS sequence"/>
</dbReference>